<comment type="subcellular location">
    <subcellularLocation>
        <location evidence="1">Membrane</location>
        <topology evidence="1">Multi-pass membrane protein</topology>
    </subcellularLocation>
</comment>
<dbReference type="NCBIfam" id="TIGR00367">
    <property type="entry name" value="calcium/sodium antiporter"/>
    <property type="match status" value="1"/>
</dbReference>
<dbReference type="Gene3D" id="1.20.1420.30">
    <property type="entry name" value="NCX, central ion-binding region"/>
    <property type="match status" value="1"/>
</dbReference>
<feature type="transmembrane region" description="Helical" evidence="5">
    <location>
        <begin position="38"/>
        <end position="63"/>
    </location>
</feature>
<name>A0ABT8ME11_9EURY</name>
<keyword evidence="3 5" id="KW-1133">Transmembrane helix</keyword>
<feature type="transmembrane region" description="Helical" evidence="5">
    <location>
        <begin position="285"/>
        <end position="302"/>
    </location>
</feature>
<feature type="transmembrane region" description="Helical" evidence="5">
    <location>
        <begin position="133"/>
        <end position="153"/>
    </location>
</feature>
<feature type="transmembrane region" description="Helical" evidence="5">
    <location>
        <begin position="104"/>
        <end position="127"/>
    </location>
</feature>
<accession>A0ABT8ME11</accession>
<dbReference type="InterPro" id="IPR004837">
    <property type="entry name" value="NaCa_Exmemb"/>
</dbReference>
<dbReference type="EMBL" id="VCYH01000017">
    <property type="protein sequence ID" value="MDN7026178.1"/>
    <property type="molecule type" value="Genomic_DNA"/>
</dbReference>
<evidence type="ECO:0000256" key="3">
    <source>
        <dbReference type="ARBA" id="ARBA00022989"/>
    </source>
</evidence>
<evidence type="ECO:0000256" key="5">
    <source>
        <dbReference type="SAM" id="Phobius"/>
    </source>
</evidence>
<feature type="transmembrane region" description="Helical" evidence="5">
    <location>
        <begin position="69"/>
        <end position="92"/>
    </location>
</feature>
<feature type="transmembrane region" description="Helical" evidence="5">
    <location>
        <begin position="258"/>
        <end position="278"/>
    </location>
</feature>
<feature type="domain" description="Sodium/calcium exchanger membrane region" evidence="6">
    <location>
        <begin position="4"/>
        <end position="145"/>
    </location>
</feature>
<organism evidence="7 8">
    <name type="scientific">Methanoculleus frigidifontis</name>
    <dbReference type="NCBI Taxonomy" id="2584085"/>
    <lineage>
        <taxon>Archaea</taxon>
        <taxon>Methanobacteriati</taxon>
        <taxon>Methanobacteriota</taxon>
        <taxon>Stenosarchaea group</taxon>
        <taxon>Methanomicrobia</taxon>
        <taxon>Methanomicrobiales</taxon>
        <taxon>Methanomicrobiaceae</taxon>
        <taxon>Methanoculleus</taxon>
    </lineage>
</organism>
<evidence type="ECO:0000256" key="1">
    <source>
        <dbReference type="ARBA" id="ARBA00004141"/>
    </source>
</evidence>
<evidence type="ECO:0000256" key="4">
    <source>
        <dbReference type="ARBA" id="ARBA00023136"/>
    </source>
</evidence>
<gene>
    <name evidence="7" type="ORF">FGU65_15050</name>
</gene>
<dbReference type="PANTHER" id="PTHR10846">
    <property type="entry name" value="SODIUM/POTASSIUM/CALCIUM EXCHANGER"/>
    <property type="match status" value="1"/>
</dbReference>
<proteinExistence type="predicted"/>
<protein>
    <submittedName>
        <fullName evidence="7">Calcium/sodium antiporter</fullName>
    </submittedName>
</protein>
<feature type="domain" description="Sodium/calcium exchanger membrane region" evidence="6">
    <location>
        <begin position="166"/>
        <end position="302"/>
    </location>
</feature>
<keyword evidence="4 5" id="KW-0472">Membrane</keyword>
<keyword evidence="8" id="KW-1185">Reference proteome</keyword>
<reference evidence="7" key="1">
    <citation type="submission" date="2019-05" db="EMBL/GenBank/DDBJ databases">
        <title>Methanoculleus sp. FWC-SCC1, a methanogenic archaeon isolated from deep marine cold seep.</title>
        <authorList>
            <person name="Chen Y.-W."/>
            <person name="Chen S.-C."/>
            <person name="Teng N.-H."/>
            <person name="Lai M.-C."/>
        </authorList>
    </citation>
    <scope>NUCLEOTIDE SEQUENCE</scope>
    <source>
        <strain evidence="7">FWC-SCC1</strain>
    </source>
</reference>
<feature type="transmembrane region" description="Helical" evidence="5">
    <location>
        <begin position="165"/>
        <end position="183"/>
    </location>
</feature>
<keyword evidence="2 5" id="KW-0812">Transmembrane</keyword>
<dbReference type="InterPro" id="IPR044880">
    <property type="entry name" value="NCX_ion-bd_dom_sf"/>
</dbReference>
<dbReference type="Pfam" id="PF01699">
    <property type="entry name" value="Na_Ca_ex"/>
    <property type="match status" value="2"/>
</dbReference>
<comment type="caution">
    <text evidence="7">The sequence shown here is derived from an EMBL/GenBank/DDBJ whole genome shotgun (WGS) entry which is preliminary data.</text>
</comment>
<feature type="transmembrane region" description="Helical" evidence="5">
    <location>
        <begin position="230"/>
        <end position="252"/>
    </location>
</feature>
<feature type="transmembrane region" description="Helical" evidence="5">
    <location>
        <begin position="6"/>
        <end position="31"/>
    </location>
</feature>
<evidence type="ECO:0000256" key="2">
    <source>
        <dbReference type="ARBA" id="ARBA00022692"/>
    </source>
</evidence>
<evidence type="ECO:0000313" key="8">
    <source>
        <dbReference type="Proteomes" id="UP001168338"/>
    </source>
</evidence>
<evidence type="ECO:0000259" key="6">
    <source>
        <dbReference type="Pfam" id="PF01699"/>
    </source>
</evidence>
<dbReference type="InterPro" id="IPR004481">
    <property type="entry name" value="K/Na/Ca-exchanger"/>
</dbReference>
<evidence type="ECO:0000313" key="7">
    <source>
        <dbReference type="EMBL" id="MDN7026178.1"/>
    </source>
</evidence>
<dbReference type="PANTHER" id="PTHR10846:SF8">
    <property type="entry name" value="INNER MEMBRANE PROTEIN YRBG"/>
    <property type="match status" value="1"/>
</dbReference>
<dbReference type="Proteomes" id="UP001168338">
    <property type="component" value="Unassembled WGS sequence"/>
</dbReference>
<sequence length="305" mass="31154">MLVSAIGFVVGIVLLVKGADVFVGGAGGLAARLRISSTLAGITVAAFGTSFPELIVGIEAALVDNPGLALGNVIGSTVANIALVLAVCAIVNPDVISKEPGVQGISEVALMLGATLLFAILALRMIFDPIAAALMLTAFALIMWRLISLGVVPETHLETHGPRDYLLTGAGLAAVIIGADLLVTTATDIALVFGISPFVIGVSMVAVGTSLPELATSLVAVVRGEGGISVGNIIGSNIFNLLFVTGAVALIHPIPIGSYADILGMVLFTVAILPFFAGSSRVRRCWGVLMLAAYAGYIALLYRSF</sequence>